<evidence type="ECO:0000259" key="8">
    <source>
        <dbReference type="PROSITE" id="PS51379"/>
    </source>
</evidence>
<evidence type="ECO:0000256" key="5">
    <source>
        <dbReference type="ARBA" id="ARBA00023004"/>
    </source>
</evidence>
<evidence type="ECO:0000256" key="4">
    <source>
        <dbReference type="ARBA" id="ARBA00022737"/>
    </source>
</evidence>
<feature type="domain" description="4Fe-4S ferredoxin-type" evidence="8">
    <location>
        <begin position="1"/>
        <end position="31"/>
    </location>
</feature>
<dbReference type="Gene3D" id="3.30.70.20">
    <property type="match status" value="2"/>
</dbReference>
<keyword evidence="5" id="KW-0408">Iron</keyword>
<evidence type="ECO:0000256" key="3">
    <source>
        <dbReference type="ARBA" id="ARBA00022723"/>
    </source>
</evidence>
<keyword evidence="3" id="KW-0479">Metal-binding</keyword>
<evidence type="ECO:0000256" key="1">
    <source>
        <dbReference type="ARBA" id="ARBA00004196"/>
    </source>
</evidence>
<proteinExistence type="predicted"/>
<gene>
    <name evidence="9" type="primary">fdoH</name>
    <name evidence="9" type="ORF">SPSIL_049880</name>
</gene>
<dbReference type="PANTHER" id="PTHR43545">
    <property type="entry name" value="FORMATE DEHYDROGENASE, NITRATE-INDUCIBLE, IRON-SULFUR SUBUNIT"/>
    <property type="match status" value="1"/>
</dbReference>
<feature type="domain" description="4Fe-4S ferredoxin-type" evidence="8">
    <location>
        <begin position="62"/>
        <end position="93"/>
    </location>
</feature>
<evidence type="ECO:0000256" key="2">
    <source>
        <dbReference type="ARBA" id="ARBA00022485"/>
    </source>
</evidence>
<dbReference type="PANTHER" id="PTHR43545:SF6">
    <property type="entry name" value="FORMATE DEHYDROGENASE, NITRATE-INDUCIBLE, IRON-SULFUR SUBUNIT"/>
    <property type="match status" value="1"/>
</dbReference>
<name>A0ABZ3ISZ3_9FIRM</name>
<dbReference type="InterPro" id="IPR051555">
    <property type="entry name" value="FDH_Electron_Transfer_Unit"/>
</dbReference>
<dbReference type="PROSITE" id="PS51379">
    <property type="entry name" value="4FE4S_FER_2"/>
    <property type="match status" value="3"/>
</dbReference>
<dbReference type="SUPFAM" id="SSF54862">
    <property type="entry name" value="4Fe-4S ferredoxins"/>
    <property type="match status" value="1"/>
</dbReference>
<evidence type="ECO:0000256" key="6">
    <source>
        <dbReference type="ARBA" id="ARBA00023014"/>
    </source>
</evidence>
<dbReference type="InterPro" id="IPR017896">
    <property type="entry name" value="4Fe4S_Fe-S-bd"/>
</dbReference>
<keyword evidence="4" id="KW-0677">Repeat</keyword>
<accession>A0ABZ3ISZ3</accession>
<evidence type="ECO:0000313" key="9">
    <source>
        <dbReference type="EMBL" id="XFO68765.1"/>
    </source>
</evidence>
<feature type="region of interest" description="Disordered" evidence="7">
    <location>
        <begin position="247"/>
        <end position="266"/>
    </location>
</feature>
<dbReference type="EMBL" id="CP155573">
    <property type="protein sequence ID" value="XFO68765.1"/>
    <property type="molecule type" value="Genomic_DNA"/>
</dbReference>
<comment type="subcellular location">
    <subcellularLocation>
        <location evidence="1">Cell envelope</location>
    </subcellularLocation>
</comment>
<evidence type="ECO:0000313" key="10">
    <source>
        <dbReference type="Proteomes" id="UP000216752"/>
    </source>
</evidence>
<keyword evidence="10" id="KW-1185">Reference proteome</keyword>
<dbReference type="RefSeq" id="WP_094606443.1">
    <property type="nucleotide sequence ID" value="NZ_CP155573.1"/>
</dbReference>
<keyword evidence="6" id="KW-0411">Iron-sulfur</keyword>
<dbReference type="PIRSF" id="PIRSF036298">
    <property type="entry name" value="FDH_4Fe4S"/>
    <property type="match status" value="1"/>
</dbReference>
<protein>
    <submittedName>
        <fullName evidence="9">Formate dehydrogenase-O iron-sulfur subunit</fullName>
    </submittedName>
</protein>
<evidence type="ECO:0000256" key="7">
    <source>
        <dbReference type="SAM" id="MobiDB-lite"/>
    </source>
</evidence>
<dbReference type="CDD" id="cd10562">
    <property type="entry name" value="FDH_b_like"/>
    <property type="match status" value="1"/>
</dbReference>
<dbReference type="Pfam" id="PF13247">
    <property type="entry name" value="Fer4_11"/>
    <property type="match status" value="1"/>
</dbReference>
<keyword evidence="2" id="KW-0004">4Fe-4S</keyword>
<dbReference type="InterPro" id="IPR014603">
    <property type="entry name" value="Formate_DH_Fe-S_su"/>
</dbReference>
<dbReference type="Proteomes" id="UP000216752">
    <property type="component" value="Chromosome"/>
</dbReference>
<feature type="domain" description="4Fe-4S ferredoxin-type" evidence="8">
    <location>
        <begin position="94"/>
        <end position="123"/>
    </location>
</feature>
<reference evidence="9" key="1">
    <citation type="submission" date="2024-05" db="EMBL/GenBank/DDBJ databases">
        <title>Isolation and characterization of Sporomusa carbonis sp. nov., a carboxydotrophic hydrogenogen in the genus of Sporomusa isolated from a charcoal burning pile.</title>
        <authorList>
            <person name="Boeer T."/>
            <person name="Rosenbaum F."/>
            <person name="Eysell L."/>
            <person name="Mueller V."/>
            <person name="Daniel R."/>
            <person name="Poehlein A."/>
        </authorList>
    </citation>
    <scope>NUCLEOTIDE SEQUENCE [LARGE SCALE GENOMIC DNA]</scope>
    <source>
        <strain evidence="9">DSM 10669</strain>
    </source>
</reference>
<sequence>MSVLYDASKCTACQACSVACKQWNTLPAEKTTFTSSYQTHDQLTPKTWTFIAFDEVYENNKMQWLFRKEQCMHCGEAACLQSCNHDAISHTELGFVVIDHNKCIGCGFCVTNCTFHVPRVDPVTNKAYKCTGCPERVGNGLAPACVQTCQPEALVYGKREDIMALAEARFKALQPLHPKANLYSAPNLQGINFTYILLREPKFYGLPDEPRVPVSVHAWKQVLRPFGEIAIAGALLTTAISFIKTRKKDDEKNAGKSRDQGVGKNG</sequence>
<organism evidence="9 10">
    <name type="scientific">Sporomusa silvacetica DSM 10669</name>
    <dbReference type="NCBI Taxonomy" id="1123289"/>
    <lineage>
        <taxon>Bacteria</taxon>
        <taxon>Bacillati</taxon>
        <taxon>Bacillota</taxon>
        <taxon>Negativicutes</taxon>
        <taxon>Selenomonadales</taxon>
        <taxon>Sporomusaceae</taxon>
        <taxon>Sporomusa</taxon>
    </lineage>
</organism>